<organism evidence="1 2">
    <name type="scientific">Persea americana</name>
    <name type="common">Avocado</name>
    <dbReference type="NCBI Taxonomy" id="3435"/>
    <lineage>
        <taxon>Eukaryota</taxon>
        <taxon>Viridiplantae</taxon>
        <taxon>Streptophyta</taxon>
        <taxon>Embryophyta</taxon>
        <taxon>Tracheophyta</taxon>
        <taxon>Spermatophyta</taxon>
        <taxon>Magnoliopsida</taxon>
        <taxon>Magnoliidae</taxon>
        <taxon>Laurales</taxon>
        <taxon>Lauraceae</taxon>
        <taxon>Persea</taxon>
    </lineage>
</organism>
<protein>
    <submittedName>
        <fullName evidence="1">Uncharacterized protein</fullName>
    </submittedName>
</protein>
<dbReference type="Proteomes" id="UP001234297">
    <property type="component" value="Chromosome 9"/>
</dbReference>
<evidence type="ECO:0000313" key="1">
    <source>
        <dbReference type="EMBL" id="KAJ8619673.1"/>
    </source>
</evidence>
<dbReference type="EMBL" id="CM056817">
    <property type="protein sequence ID" value="KAJ8619673.1"/>
    <property type="molecule type" value="Genomic_DNA"/>
</dbReference>
<sequence length="81" mass="9424">MWFLKLGSKVKSTDRKWSSVPCIILSSSDACYIIELAILVYSLSFFLHLRRLNCCDLMSCRPPFLMQSSRPDSRRSRPIHD</sequence>
<evidence type="ECO:0000313" key="2">
    <source>
        <dbReference type="Proteomes" id="UP001234297"/>
    </source>
</evidence>
<accession>A0ACC2KF13</accession>
<gene>
    <name evidence="1" type="ORF">MRB53_028202</name>
</gene>
<name>A0ACC2KF13_PERAE</name>
<keyword evidence="2" id="KW-1185">Reference proteome</keyword>
<proteinExistence type="predicted"/>
<comment type="caution">
    <text evidence="1">The sequence shown here is derived from an EMBL/GenBank/DDBJ whole genome shotgun (WGS) entry which is preliminary data.</text>
</comment>
<reference evidence="1 2" key="1">
    <citation type="journal article" date="2022" name="Hortic Res">
        <title>A haplotype resolved chromosomal level avocado genome allows analysis of novel avocado genes.</title>
        <authorList>
            <person name="Nath O."/>
            <person name="Fletcher S.J."/>
            <person name="Hayward A."/>
            <person name="Shaw L.M."/>
            <person name="Masouleh A.K."/>
            <person name="Furtado A."/>
            <person name="Henry R.J."/>
            <person name="Mitter N."/>
        </authorList>
    </citation>
    <scope>NUCLEOTIDE SEQUENCE [LARGE SCALE GENOMIC DNA]</scope>
    <source>
        <strain evidence="2">cv. Hass</strain>
    </source>
</reference>